<evidence type="ECO:0000313" key="1">
    <source>
        <dbReference type="EMBL" id="CAD0003709.1"/>
    </source>
</evidence>
<sequence>MNFGQVMKTKQLHSHLYPENRVNVMYRIIKLRIVKISSYYFSTVIDPFFSPASPLIT</sequence>
<proteinExistence type="predicted"/>
<organism evidence="1 2">
    <name type="scientific">Flavobacterium salmonis</name>
    <dbReference type="NCBI Taxonomy" id="2654844"/>
    <lineage>
        <taxon>Bacteria</taxon>
        <taxon>Pseudomonadati</taxon>
        <taxon>Bacteroidota</taxon>
        <taxon>Flavobacteriia</taxon>
        <taxon>Flavobacteriales</taxon>
        <taxon>Flavobacteriaceae</taxon>
        <taxon>Flavobacterium</taxon>
    </lineage>
</organism>
<protein>
    <submittedName>
        <fullName evidence="1">Uncharacterized protein</fullName>
    </submittedName>
</protein>
<gene>
    <name evidence="1" type="ORF">FLAT13_01814</name>
</gene>
<comment type="caution">
    <text evidence="1">The sequence shown here is derived from an EMBL/GenBank/DDBJ whole genome shotgun (WGS) entry which is preliminary data.</text>
</comment>
<name>A0A6V6YWP1_9FLAO</name>
<accession>A0A6V6YWP1</accession>
<reference evidence="1 2" key="1">
    <citation type="submission" date="2020-06" db="EMBL/GenBank/DDBJ databases">
        <authorList>
            <person name="Criscuolo A."/>
        </authorList>
    </citation>
    <scope>NUCLEOTIDE SEQUENCE [LARGE SCALE GENOMIC DNA]</scope>
    <source>
        <strain evidence="2">CIP 111411</strain>
    </source>
</reference>
<evidence type="ECO:0000313" key="2">
    <source>
        <dbReference type="Proteomes" id="UP000530060"/>
    </source>
</evidence>
<keyword evidence="2" id="KW-1185">Reference proteome</keyword>
<dbReference type="EMBL" id="CAIJDP010000065">
    <property type="protein sequence ID" value="CAD0003709.1"/>
    <property type="molecule type" value="Genomic_DNA"/>
</dbReference>
<dbReference type="AlphaFoldDB" id="A0A6V6YWP1"/>
<dbReference type="Proteomes" id="UP000530060">
    <property type="component" value="Unassembled WGS sequence"/>
</dbReference>